<accession>W1YJH3</accession>
<proteinExistence type="predicted"/>
<organism evidence="5">
    <name type="scientific">human gut metagenome</name>
    <dbReference type="NCBI Taxonomy" id="408170"/>
    <lineage>
        <taxon>unclassified sequences</taxon>
        <taxon>metagenomes</taxon>
        <taxon>organismal metagenomes</taxon>
    </lineage>
</organism>
<dbReference type="AlphaFoldDB" id="W1YJH3"/>
<dbReference type="Pfam" id="PF03699">
    <property type="entry name" value="UPF0182"/>
    <property type="match status" value="1"/>
</dbReference>
<dbReference type="PANTHER" id="PTHR39344">
    <property type="entry name" value="UPF0182 PROTEIN SLL1060"/>
    <property type="match status" value="1"/>
</dbReference>
<evidence type="ECO:0000256" key="3">
    <source>
        <dbReference type="ARBA" id="ARBA00022989"/>
    </source>
</evidence>
<dbReference type="EMBL" id="AZMM01003523">
    <property type="protein sequence ID" value="ETJ42506.1"/>
    <property type="molecule type" value="Genomic_DNA"/>
</dbReference>
<dbReference type="PANTHER" id="PTHR39344:SF1">
    <property type="entry name" value="UPF0182 PROTEIN SLL1060"/>
    <property type="match status" value="1"/>
</dbReference>
<comment type="caution">
    <text evidence="5">The sequence shown here is derived from an EMBL/GenBank/DDBJ whole genome shotgun (WGS) entry which is preliminary data.</text>
</comment>
<evidence type="ECO:0000256" key="2">
    <source>
        <dbReference type="ARBA" id="ARBA00022692"/>
    </source>
</evidence>
<evidence type="ECO:0000313" key="5">
    <source>
        <dbReference type="EMBL" id="ETJ42506.1"/>
    </source>
</evidence>
<reference evidence="5" key="1">
    <citation type="submission" date="2013-12" db="EMBL/GenBank/DDBJ databases">
        <title>A Varibaculum cambriense genome reconstructed from a premature infant gut community with otherwise low bacterial novelty that shifts toward anaerobic metabolism during the third week of life.</title>
        <authorList>
            <person name="Brown C.T."/>
            <person name="Sharon I."/>
            <person name="Thomas B.C."/>
            <person name="Castelle C.J."/>
            <person name="Morowitz M.J."/>
            <person name="Banfield J.F."/>
        </authorList>
    </citation>
    <scope>NUCLEOTIDE SEQUENCE</scope>
</reference>
<dbReference type="GO" id="GO:0016020">
    <property type="term" value="C:membrane"/>
    <property type="evidence" value="ECO:0007669"/>
    <property type="project" value="InterPro"/>
</dbReference>
<evidence type="ECO:0000256" key="4">
    <source>
        <dbReference type="ARBA" id="ARBA00023136"/>
    </source>
</evidence>
<protein>
    <submittedName>
        <fullName evidence="5">Uncharacterized protein</fullName>
    </submittedName>
</protein>
<evidence type="ECO:0000256" key="1">
    <source>
        <dbReference type="ARBA" id="ARBA00022475"/>
    </source>
</evidence>
<keyword evidence="4" id="KW-0472">Membrane</keyword>
<sequence length="87" mass="9078">HTVYTHGYGMVTAYGNTVASGGYPSFWEGGIPSSGDLGEYEPRIYFGQQSPSYSIVGGDDVGMGGADDVGASGYPVWHLCSGHPDVQ</sequence>
<feature type="non-terminal residue" evidence="5">
    <location>
        <position position="87"/>
    </location>
</feature>
<feature type="non-terminal residue" evidence="5">
    <location>
        <position position="1"/>
    </location>
</feature>
<keyword evidence="2" id="KW-0812">Transmembrane</keyword>
<keyword evidence="3" id="KW-1133">Transmembrane helix</keyword>
<dbReference type="GO" id="GO:0005576">
    <property type="term" value="C:extracellular region"/>
    <property type="evidence" value="ECO:0007669"/>
    <property type="project" value="TreeGrafter"/>
</dbReference>
<keyword evidence="1" id="KW-1003">Cell membrane</keyword>
<name>W1YJH3_9ZZZZ</name>
<gene>
    <name evidence="5" type="ORF">Q604_UNBC03523G0001</name>
</gene>
<dbReference type="InterPro" id="IPR005372">
    <property type="entry name" value="UPF0182"/>
</dbReference>